<name>A0A6L6QJT4_9BURK</name>
<evidence type="ECO:0000313" key="3">
    <source>
        <dbReference type="Proteomes" id="UP000472320"/>
    </source>
</evidence>
<organism evidence="2 3">
    <name type="scientific">Massilia eburnea</name>
    <dbReference type="NCBI Taxonomy" id="1776165"/>
    <lineage>
        <taxon>Bacteria</taxon>
        <taxon>Pseudomonadati</taxon>
        <taxon>Pseudomonadota</taxon>
        <taxon>Betaproteobacteria</taxon>
        <taxon>Burkholderiales</taxon>
        <taxon>Oxalobacteraceae</taxon>
        <taxon>Telluria group</taxon>
        <taxon>Massilia</taxon>
    </lineage>
</organism>
<gene>
    <name evidence="2" type="ORF">GM658_16400</name>
</gene>
<comment type="caution">
    <text evidence="2">The sequence shown here is derived from an EMBL/GenBank/DDBJ whole genome shotgun (WGS) entry which is preliminary data.</text>
</comment>
<dbReference type="OrthoDB" id="8585321at2"/>
<dbReference type="Proteomes" id="UP000472320">
    <property type="component" value="Unassembled WGS sequence"/>
</dbReference>
<dbReference type="RefSeq" id="WP_155455130.1">
    <property type="nucleotide sequence ID" value="NZ_WNKX01000012.1"/>
</dbReference>
<evidence type="ECO:0000256" key="1">
    <source>
        <dbReference type="SAM" id="Phobius"/>
    </source>
</evidence>
<proteinExistence type="predicted"/>
<dbReference type="AlphaFoldDB" id="A0A6L6QJT4"/>
<evidence type="ECO:0000313" key="2">
    <source>
        <dbReference type="EMBL" id="MTW12187.1"/>
    </source>
</evidence>
<keyword evidence="1" id="KW-1133">Transmembrane helix</keyword>
<keyword evidence="1" id="KW-0812">Transmembrane</keyword>
<keyword evidence="3" id="KW-1185">Reference proteome</keyword>
<accession>A0A6L6QJT4</accession>
<feature type="transmembrane region" description="Helical" evidence="1">
    <location>
        <begin position="12"/>
        <end position="34"/>
    </location>
</feature>
<dbReference type="InterPro" id="IPR046703">
    <property type="entry name" value="DUF6776"/>
</dbReference>
<keyword evidence="1" id="KW-0472">Membrane</keyword>
<dbReference type="EMBL" id="WNKX01000012">
    <property type="protein sequence ID" value="MTW12187.1"/>
    <property type="molecule type" value="Genomic_DNA"/>
</dbReference>
<protein>
    <submittedName>
        <fullName evidence="2">Uncharacterized protein</fullName>
    </submittedName>
</protein>
<dbReference type="Pfam" id="PF20567">
    <property type="entry name" value="DUF6776"/>
    <property type="match status" value="1"/>
</dbReference>
<reference evidence="2 3" key="1">
    <citation type="submission" date="2019-11" db="EMBL/GenBank/DDBJ databases">
        <title>Type strains purchased from KCTC, JCM and DSMZ.</title>
        <authorList>
            <person name="Lu H."/>
        </authorList>
    </citation>
    <scope>NUCLEOTIDE SEQUENCE [LARGE SCALE GENOMIC DNA]</scope>
    <source>
        <strain evidence="2 3">JCM 31587</strain>
    </source>
</reference>
<sequence>MEAAAEQARVPMLARVIGLAAVLVAGGVLVVWGVDLGKRVVGVSQGESSPSLKKQLAATELELARMTAERDALAEKLKAAVPAAAAPAPGPASDAELAKLNADLALLEDILEPAPAGAGLLIAGMQARMASPKLLHYTVLLQYGAKKKGPPAFTGKLKLAVTVTQDGKKTVLEYPKEGAERYELKVDRYQRVDGTLELPEGAKATAVKVSLSEKGKIVATEATTVRGL</sequence>